<dbReference type="Pfam" id="PF11236">
    <property type="entry name" value="DUF3037"/>
    <property type="match status" value="1"/>
</dbReference>
<evidence type="ECO:0000313" key="1">
    <source>
        <dbReference type="EMBL" id="QCT01464.1"/>
    </source>
</evidence>
<evidence type="ECO:0008006" key="3">
    <source>
        <dbReference type="Google" id="ProtNLM"/>
    </source>
</evidence>
<dbReference type="RefSeq" id="WP_138224596.1">
    <property type="nucleotide sequence ID" value="NZ_CP040396.1"/>
</dbReference>
<dbReference type="EMBL" id="CP040396">
    <property type="protein sequence ID" value="QCT01464.1"/>
    <property type="molecule type" value="Genomic_DNA"/>
</dbReference>
<accession>A0A4V1G3K0</accession>
<dbReference type="AlphaFoldDB" id="A0A4V1G3K0"/>
<dbReference type="KEGG" id="palo:E6C60_0743"/>
<gene>
    <name evidence="1" type="ORF">E6C60_0743</name>
</gene>
<organism evidence="1 2">
    <name type="scientific">Paenibacillus algicola</name>
    <dbReference type="NCBI Taxonomy" id="2565926"/>
    <lineage>
        <taxon>Bacteria</taxon>
        <taxon>Bacillati</taxon>
        <taxon>Bacillota</taxon>
        <taxon>Bacilli</taxon>
        <taxon>Bacillales</taxon>
        <taxon>Paenibacillaceae</taxon>
        <taxon>Paenibacillus</taxon>
    </lineage>
</organism>
<dbReference type="OrthoDB" id="1919034at2"/>
<evidence type="ECO:0000313" key="2">
    <source>
        <dbReference type="Proteomes" id="UP000300879"/>
    </source>
</evidence>
<name>A0A4V1G3K0_9BACL</name>
<sequence>MERVACWYSVVRYKTDVIAGEVVNVGVVLHSTQDVILTRFHVLDETSPKIKAVTNSRVEEATYKTAKDILEYYLQESTKSLSGTVGTVQISSALSDDFLNDLYKFYSDNQQNLFLSEPTFAMTENLDGLFKSIFNSYVGRRYQIDDQKDLNIKKYVRQVFEERNLINSKVASDIELTPLHDIQSVKINIDFGFKNGVWNYLQTIPTINGPSKGTEWFAKTKFMIESVKEQPKFYLMYRTSELKEGTQQYLSELIDFFSKNNDHRVIGLDLDNKQRLSQLCSTIEKDAHDLKDVLVS</sequence>
<proteinExistence type="predicted"/>
<reference evidence="1 2" key="1">
    <citation type="submission" date="2019-05" db="EMBL/GenBank/DDBJ databases">
        <authorList>
            <person name="Chen C."/>
        </authorList>
    </citation>
    <scope>NUCLEOTIDE SEQUENCE [LARGE SCALE GENOMIC DNA]</scope>
    <source>
        <strain evidence="1 2">HB172198</strain>
    </source>
</reference>
<keyword evidence="2" id="KW-1185">Reference proteome</keyword>
<dbReference type="Proteomes" id="UP000300879">
    <property type="component" value="Chromosome"/>
</dbReference>
<protein>
    <recommendedName>
        <fullName evidence="3">DUF3037 domain-containing protein</fullName>
    </recommendedName>
</protein>
<dbReference type="InterPro" id="IPR021398">
    <property type="entry name" value="DUF3037"/>
</dbReference>